<name>G4ZBH2_PHYSP</name>
<dbReference type="PROSITE" id="PS50011">
    <property type="entry name" value="PROTEIN_KINASE_DOM"/>
    <property type="match status" value="1"/>
</dbReference>
<organism evidence="3 4">
    <name type="scientific">Phytophthora sojae (strain P6497)</name>
    <name type="common">Soybean stem and root rot agent</name>
    <name type="synonym">Phytophthora megasperma f. sp. glycines</name>
    <dbReference type="NCBI Taxonomy" id="1094619"/>
    <lineage>
        <taxon>Eukaryota</taxon>
        <taxon>Sar</taxon>
        <taxon>Stramenopiles</taxon>
        <taxon>Oomycota</taxon>
        <taxon>Peronosporomycetes</taxon>
        <taxon>Peronosporales</taxon>
        <taxon>Peronosporaceae</taxon>
        <taxon>Phytophthora</taxon>
    </lineage>
</organism>
<reference evidence="3 4" key="1">
    <citation type="journal article" date="2006" name="Science">
        <title>Phytophthora genome sequences uncover evolutionary origins and mechanisms of pathogenesis.</title>
        <authorList>
            <person name="Tyler B.M."/>
            <person name="Tripathy S."/>
            <person name="Zhang X."/>
            <person name="Dehal P."/>
            <person name="Jiang R.H."/>
            <person name="Aerts A."/>
            <person name="Arredondo F.D."/>
            <person name="Baxter L."/>
            <person name="Bensasson D."/>
            <person name="Beynon J.L."/>
            <person name="Chapman J."/>
            <person name="Damasceno C.M."/>
            <person name="Dorrance A.E."/>
            <person name="Dou D."/>
            <person name="Dickerman A.W."/>
            <person name="Dubchak I.L."/>
            <person name="Garbelotto M."/>
            <person name="Gijzen M."/>
            <person name="Gordon S.G."/>
            <person name="Govers F."/>
            <person name="Grunwald N.J."/>
            <person name="Huang W."/>
            <person name="Ivors K.L."/>
            <person name="Jones R.W."/>
            <person name="Kamoun S."/>
            <person name="Krampis K."/>
            <person name="Lamour K.H."/>
            <person name="Lee M.K."/>
            <person name="McDonald W.H."/>
            <person name="Medina M."/>
            <person name="Meijer H.J."/>
            <person name="Nordberg E.K."/>
            <person name="Maclean D.J."/>
            <person name="Ospina-Giraldo M.D."/>
            <person name="Morris P.F."/>
            <person name="Phuntumart V."/>
            <person name="Putnam N.H."/>
            <person name="Rash S."/>
            <person name="Rose J.K."/>
            <person name="Sakihama Y."/>
            <person name="Salamov A.A."/>
            <person name="Savidor A."/>
            <person name="Scheuring C.F."/>
            <person name="Smith B.M."/>
            <person name="Sobral B.W."/>
            <person name="Terry A."/>
            <person name="Torto-Alalibo T.A."/>
            <person name="Win J."/>
            <person name="Xu Z."/>
            <person name="Zhang H."/>
            <person name="Grigoriev I.V."/>
            <person name="Rokhsar D.S."/>
            <person name="Boore J.L."/>
        </authorList>
    </citation>
    <scope>NUCLEOTIDE SEQUENCE [LARGE SCALE GENOMIC DNA]</scope>
    <source>
        <strain evidence="3 4">P6497</strain>
    </source>
</reference>
<dbReference type="PANTHER" id="PTHR24347">
    <property type="entry name" value="SERINE/THREONINE-PROTEIN KINASE"/>
    <property type="match status" value="1"/>
</dbReference>
<gene>
    <name evidence="3" type="ORF">PHYSODRAFT_496906</name>
</gene>
<dbReference type="SUPFAM" id="SSF56112">
    <property type="entry name" value="Protein kinase-like (PK-like)"/>
    <property type="match status" value="1"/>
</dbReference>
<dbReference type="SMR" id="G4ZBH2"/>
<keyword evidence="1" id="KW-0547">Nucleotide-binding</keyword>
<dbReference type="InterPro" id="IPR017441">
    <property type="entry name" value="Protein_kinase_ATP_BS"/>
</dbReference>
<dbReference type="PROSITE" id="PS00107">
    <property type="entry name" value="PROTEIN_KINASE_ATP"/>
    <property type="match status" value="1"/>
</dbReference>
<keyword evidence="1" id="KW-0067">ATP-binding</keyword>
<sequence length="334" mass="36942">MTYSDRSGARFLRLPRRMAGAAALCAAAAACSGLSPPPTRLDATRRPVPMGADAACAQLVPHAVTCPLKAQQLQTPRVDSWRLARSRLQQEYDLEGVIGEGGFGLVHVARHRASNARVAVKRVPKQRTTKESFLQEVAILRQVGGTHNVLQLRDAFETQDAYVLVTELVQGAELYDDLVEHGVFGEQRAKALVRELAVALQYLHSKHVTGMRLIDFGQSFRLHDARRKVDACTTAYASPEFIEHRESSCAMDVWALGVVLYIVLCGLHPFDPTDDASDEELQRRILKGDFDRESAGWACMSDSARGLVCRMLNVDPEQRISAAQVLEHEWLNSA</sequence>
<dbReference type="Proteomes" id="UP000002640">
    <property type="component" value="Unassembled WGS sequence"/>
</dbReference>
<dbReference type="EMBL" id="JH159153">
    <property type="protein sequence ID" value="EGZ19894.1"/>
    <property type="molecule type" value="Genomic_DNA"/>
</dbReference>
<dbReference type="STRING" id="1094619.G4ZBH2"/>
<evidence type="ECO:0000256" key="1">
    <source>
        <dbReference type="PROSITE-ProRule" id="PRU10141"/>
    </source>
</evidence>
<dbReference type="GO" id="GO:0005524">
    <property type="term" value="F:ATP binding"/>
    <property type="evidence" value="ECO:0007669"/>
    <property type="project" value="UniProtKB-UniRule"/>
</dbReference>
<dbReference type="Pfam" id="PF00069">
    <property type="entry name" value="Pkinase"/>
    <property type="match status" value="2"/>
</dbReference>
<evidence type="ECO:0000259" key="2">
    <source>
        <dbReference type="PROSITE" id="PS50011"/>
    </source>
</evidence>
<dbReference type="OMA" id="DAARRPM"/>
<dbReference type="PROSITE" id="PS51257">
    <property type="entry name" value="PROKAR_LIPOPROTEIN"/>
    <property type="match status" value="1"/>
</dbReference>
<feature type="domain" description="Protein kinase" evidence="2">
    <location>
        <begin position="92"/>
        <end position="331"/>
    </location>
</feature>
<dbReference type="InterPro" id="IPR000719">
    <property type="entry name" value="Prot_kinase_dom"/>
</dbReference>
<dbReference type="InterPro" id="IPR011009">
    <property type="entry name" value="Kinase-like_dom_sf"/>
</dbReference>
<evidence type="ECO:0000313" key="3">
    <source>
        <dbReference type="EMBL" id="EGZ19894.1"/>
    </source>
</evidence>
<dbReference type="GeneID" id="20657371"/>
<protein>
    <recommendedName>
        <fullName evidence="2">Protein kinase domain-containing protein</fullName>
    </recommendedName>
</protein>
<proteinExistence type="predicted"/>
<dbReference type="KEGG" id="psoj:PHYSODRAFT_496906"/>
<accession>G4ZBH2</accession>
<dbReference type="RefSeq" id="XP_009522611.1">
    <property type="nucleotide sequence ID" value="XM_009524316.1"/>
</dbReference>
<dbReference type="AlphaFoldDB" id="G4ZBH2"/>
<dbReference type="GO" id="GO:0004672">
    <property type="term" value="F:protein kinase activity"/>
    <property type="evidence" value="ECO:0007669"/>
    <property type="project" value="InterPro"/>
</dbReference>
<keyword evidence="4" id="KW-1185">Reference proteome</keyword>
<feature type="binding site" evidence="1">
    <location>
        <position position="121"/>
    </location>
    <ligand>
        <name>ATP</name>
        <dbReference type="ChEBI" id="CHEBI:30616"/>
    </ligand>
</feature>
<dbReference type="InParanoid" id="G4ZBH2"/>
<dbReference type="Gene3D" id="1.10.510.10">
    <property type="entry name" value="Transferase(Phosphotransferase) domain 1"/>
    <property type="match status" value="2"/>
</dbReference>
<evidence type="ECO:0000313" key="4">
    <source>
        <dbReference type="Proteomes" id="UP000002640"/>
    </source>
</evidence>